<keyword evidence="1" id="KW-0812">Transmembrane</keyword>
<name>I3C7B3_9FLAO</name>
<evidence type="ECO:0000313" key="3">
    <source>
        <dbReference type="Proteomes" id="UP000004690"/>
    </source>
</evidence>
<dbReference type="Proteomes" id="UP000004690">
    <property type="component" value="Unassembled WGS sequence"/>
</dbReference>
<dbReference type="PANTHER" id="PTHR34980:SF3">
    <property type="entry name" value="BLR8105 PROTEIN"/>
    <property type="match status" value="1"/>
</dbReference>
<evidence type="ECO:0000256" key="1">
    <source>
        <dbReference type="SAM" id="Phobius"/>
    </source>
</evidence>
<evidence type="ECO:0000313" key="2">
    <source>
        <dbReference type="EMBL" id="EIJ39506.1"/>
    </source>
</evidence>
<feature type="transmembrane region" description="Helical" evidence="1">
    <location>
        <begin position="21"/>
        <end position="42"/>
    </location>
</feature>
<reference evidence="2 3" key="1">
    <citation type="submission" date="2012-02" db="EMBL/GenBank/DDBJ databases">
        <title>Improved High-Quality Draft genome of Joostella marina DSM 19592.</title>
        <authorList>
            <consortium name="US DOE Joint Genome Institute (JGI-PGF)"/>
            <person name="Lucas S."/>
            <person name="Copeland A."/>
            <person name="Lapidus A."/>
            <person name="Bruce D."/>
            <person name="Goodwin L."/>
            <person name="Pitluck S."/>
            <person name="Peters L."/>
            <person name="Chertkov O."/>
            <person name="Ovchinnikova G."/>
            <person name="Kyrpides N."/>
            <person name="Mavromatis K."/>
            <person name="Detter J.C."/>
            <person name="Han C."/>
            <person name="Land M."/>
            <person name="Hauser L."/>
            <person name="Markowitz V."/>
            <person name="Cheng J.-F."/>
            <person name="Hugenholtz P."/>
            <person name="Woyke T."/>
            <person name="Wu D."/>
            <person name="Tindall B."/>
            <person name="Brambilla E."/>
            <person name="Klenk H.-P."/>
            <person name="Eisen J.A."/>
        </authorList>
    </citation>
    <scope>NUCLEOTIDE SEQUENCE [LARGE SCALE GENOMIC DNA]</scope>
    <source>
        <strain evidence="2 3">DSM 19592</strain>
    </source>
</reference>
<dbReference type="eggNOG" id="COG3152">
    <property type="taxonomic scope" value="Bacteria"/>
</dbReference>
<proteinExistence type="predicted"/>
<accession>I3C7B3</accession>
<dbReference type="GO" id="GO:0005886">
    <property type="term" value="C:plasma membrane"/>
    <property type="evidence" value="ECO:0007669"/>
    <property type="project" value="TreeGrafter"/>
</dbReference>
<dbReference type="HOGENOM" id="CLU_093674_4_2_10"/>
<dbReference type="EMBL" id="JH651379">
    <property type="protein sequence ID" value="EIJ39506.1"/>
    <property type="molecule type" value="Genomic_DNA"/>
</dbReference>
<sequence>MFKNLFTYEGRIRRTEYGLSLIFSAIGYCIAIFLTTLSVNLIETDATGMSLLFWVFLLPVFYFNVAQNTKRCHDLGHTGWYQLIPFYGFWLLFAEGQEGVNEYGHNPKEIHRYEALSEIRSAS</sequence>
<gene>
    <name evidence="2" type="ORF">JoomaDRAFT_2527</name>
</gene>
<feature type="transmembrane region" description="Helical" evidence="1">
    <location>
        <begin position="48"/>
        <end position="65"/>
    </location>
</feature>
<dbReference type="InterPro" id="IPR008523">
    <property type="entry name" value="DUF805"/>
</dbReference>
<dbReference type="STRING" id="926559.JoomaDRAFT_2527"/>
<keyword evidence="1" id="KW-0472">Membrane</keyword>
<dbReference type="PANTHER" id="PTHR34980">
    <property type="entry name" value="INNER MEMBRANE PROTEIN-RELATED-RELATED"/>
    <property type="match status" value="1"/>
</dbReference>
<keyword evidence="3" id="KW-1185">Reference proteome</keyword>
<dbReference type="OrthoDB" id="9812349at2"/>
<protein>
    <submittedName>
        <fullName evidence="2">Putative membrane protein</fullName>
    </submittedName>
</protein>
<keyword evidence="1" id="KW-1133">Transmembrane helix</keyword>
<organism evidence="2 3">
    <name type="scientific">Galbibacter orientalis DSM 19592</name>
    <dbReference type="NCBI Taxonomy" id="926559"/>
    <lineage>
        <taxon>Bacteria</taxon>
        <taxon>Pseudomonadati</taxon>
        <taxon>Bacteroidota</taxon>
        <taxon>Flavobacteriia</taxon>
        <taxon>Flavobacteriales</taxon>
        <taxon>Flavobacteriaceae</taxon>
        <taxon>Galbibacter</taxon>
    </lineage>
</organism>
<dbReference type="RefSeq" id="WP_008612992.1">
    <property type="nucleotide sequence ID" value="NZ_JH651379.1"/>
</dbReference>
<dbReference type="AlphaFoldDB" id="I3C7B3"/>
<dbReference type="Pfam" id="PF05656">
    <property type="entry name" value="DUF805"/>
    <property type="match status" value="1"/>
</dbReference>